<dbReference type="KEGG" id="nnu:104591152"/>
<dbReference type="InterPro" id="IPR001611">
    <property type="entry name" value="Leu-rich_rpt"/>
</dbReference>
<proteinExistence type="predicted"/>
<dbReference type="Pfam" id="PF00560">
    <property type="entry name" value="LRR_1"/>
    <property type="match status" value="1"/>
</dbReference>
<dbReference type="SMART" id="SM00365">
    <property type="entry name" value="LRR_SD22"/>
    <property type="match status" value="5"/>
</dbReference>
<dbReference type="Gene3D" id="3.80.10.10">
    <property type="entry name" value="Ribonuclease Inhibitor"/>
    <property type="match status" value="2"/>
</dbReference>
<dbReference type="SMART" id="SM00368">
    <property type="entry name" value="LRR_RI"/>
    <property type="match status" value="5"/>
</dbReference>
<dbReference type="PRINTS" id="PR00019">
    <property type="entry name" value="LEURICHRPT"/>
</dbReference>
<name>A0A1U7ZK70_NELNU</name>
<dbReference type="PANTHER" id="PTHR48054">
    <property type="entry name" value="RECEPTOR KINASE-LIKE PROTEIN XA21"/>
    <property type="match status" value="1"/>
</dbReference>
<dbReference type="RefSeq" id="XP_010248240.1">
    <property type="nucleotide sequence ID" value="XM_010249938.1"/>
</dbReference>
<dbReference type="OrthoDB" id="1060944at2759"/>
<gene>
    <name evidence="4" type="primary">LOC104591152</name>
</gene>
<dbReference type="InterPro" id="IPR003591">
    <property type="entry name" value="Leu-rich_rpt_typical-subtyp"/>
</dbReference>
<dbReference type="Pfam" id="PF13516">
    <property type="entry name" value="LRR_6"/>
    <property type="match status" value="1"/>
</dbReference>
<dbReference type="STRING" id="4432.A0A1U7ZK70"/>
<dbReference type="AlphaFoldDB" id="A0A1U7ZK70"/>
<feature type="non-terminal residue" evidence="4">
    <location>
        <position position="327"/>
    </location>
</feature>
<dbReference type="Proteomes" id="UP000189703">
    <property type="component" value="Unplaced"/>
</dbReference>
<dbReference type="SMART" id="SM00369">
    <property type="entry name" value="LRR_TYP"/>
    <property type="match status" value="7"/>
</dbReference>
<organism evidence="3 4">
    <name type="scientific">Nelumbo nucifera</name>
    <name type="common">Sacred lotus</name>
    <dbReference type="NCBI Taxonomy" id="4432"/>
    <lineage>
        <taxon>Eukaryota</taxon>
        <taxon>Viridiplantae</taxon>
        <taxon>Streptophyta</taxon>
        <taxon>Embryophyta</taxon>
        <taxon>Tracheophyta</taxon>
        <taxon>Spermatophyta</taxon>
        <taxon>Magnoliopsida</taxon>
        <taxon>Proteales</taxon>
        <taxon>Nelumbonaceae</taxon>
        <taxon>Nelumbo</taxon>
    </lineage>
</organism>
<dbReference type="GeneID" id="104591152"/>
<dbReference type="SUPFAM" id="SSF52047">
    <property type="entry name" value="RNI-like"/>
    <property type="match status" value="1"/>
</dbReference>
<protein>
    <submittedName>
        <fullName evidence="4">Probable LRR receptor-like serine/threonine-protein kinase IRK</fullName>
    </submittedName>
</protein>
<accession>A0A1U7ZK70</accession>
<evidence type="ECO:0000256" key="2">
    <source>
        <dbReference type="ARBA" id="ARBA00022737"/>
    </source>
</evidence>
<evidence type="ECO:0000313" key="4">
    <source>
        <dbReference type="RefSeq" id="XP_010248240.1"/>
    </source>
</evidence>
<dbReference type="PANTHER" id="PTHR48054:SF94">
    <property type="entry name" value="LEUCINE-RICH REPEAT RECEPTOR-LIKE PROTEIN FASCIATED EAR2"/>
    <property type="match status" value="1"/>
</dbReference>
<keyword evidence="2" id="KW-0677">Repeat</keyword>
<evidence type="ECO:0000313" key="3">
    <source>
        <dbReference type="Proteomes" id="UP000189703"/>
    </source>
</evidence>
<reference evidence="4" key="1">
    <citation type="submission" date="2025-08" db="UniProtKB">
        <authorList>
            <consortium name="RefSeq"/>
        </authorList>
    </citation>
    <scope>IDENTIFICATION</scope>
</reference>
<keyword evidence="1" id="KW-0433">Leucine-rich repeat</keyword>
<evidence type="ECO:0000256" key="1">
    <source>
        <dbReference type="ARBA" id="ARBA00022614"/>
    </source>
</evidence>
<dbReference type="InParanoid" id="A0A1U7ZK70"/>
<keyword evidence="3" id="KW-1185">Reference proteome</keyword>
<dbReference type="InterPro" id="IPR052592">
    <property type="entry name" value="LRR-RLK"/>
</dbReference>
<dbReference type="eggNOG" id="KOG0619">
    <property type="taxonomic scope" value="Eukaryota"/>
</dbReference>
<dbReference type="Pfam" id="PF13855">
    <property type="entry name" value="LRR_8"/>
    <property type="match status" value="2"/>
</dbReference>
<sequence>MEYTTGAVGKWYPNATIFTHFQHLQFLDLSDNNIGGWIMPQALCQLRNLKELDLTANDLGHDGLPGCLGRALPSLEAVSLSINQRNMSSSSLLTDVCKATNVKGLSLWRNDDDIGSVLLLVPAGCQLFHNLESLDLANLNLNASSPVVVNALCQATNLKELDLSRSNLGDDDDIGSNSKPLLCLRNLTSLERLHVSDNNLKASSAFLKGLGGLKNLKELDLWHNSITNEGLPSGLLHNLSSLEVLDMSGNKLTSLPTGLYQLRNLQLLDLSDNQITSNIAPWIFNNLTSLESLDLSNNQFSGELSFSIFANFSQLTAIDLSNNYNLD</sequence>
<dbReference type="InterPro" id="IPR032675">
    <property type="entry name" value="LRR_dom_sf"/>
</dbReference>
<dbReference type="OMA" id="SINQRNM"/>
<dbReference type="PROSITE" id="PS51450">
    <property type="entry name" value="LRR"/>
    <property type="match status" value="2"/>
</dbReference>